<feature type="region of interest" description="Disordered" evidence="5">
    <location>
        <begin position="175"/>
        <end position="212"/>
    </location>
</feature>
<dbReference type="EMBL" id="PUEJ01000005">
    <property type="protein sequence ID" value="PRH86881.1"/>
    <property type="molecule type" value="Genomic_DNA"/>
</dbReference>
<feature type="transmembrane region" description="Helical" evidence="6">
    <location>
        <begin position="63"/>
        <end position="85"/>
    </location>
</feature>
<dbReference type="Pfam" id="PF02674">
    <property type="entry name" value="Colicin_V"/>
    <property type="match status" value="1"/>
</dbReference>
<dbReference type="OrthoDB" id="9806894at2"/>
<evidence type="ECO:0000256" key="2">
    <source>
        <dbReference type="ARBA" id="ARBA00022692"/>
    </source>
</evidence>
<feature type="transmembrane region" description="Helical" evidence="6">
    <location>
        <begin position="105"/>
        <end position="127"/>
    </location>
</feature>
<dbReference type="PANTHER" id="PTHR36926:SF1">
    <property type="entry name" value="COLICIN V PRODUCTION PROTEIN"/>
    <property type="match status" value="1"/>
</dbReference>
<keyword evidence="8" id="KW-1185">Reference proteome</keyword>
<accession>A0A2S9QC10</accession>
<reference evidence="7 8" key="1">
    <citation type="submission" date="2018-02" db="EMBL/GenBank/DDBJ databases">
        <title>Whole genome sequencing of endophytic bacterium.</title>
        <authorList>
            <person name="Eedara R."/>
            <person name="Podile A.R."/>
        </authorList>
    </citation>
    <scope>NUCLEOTIDE SEQUENCE [LARGE SCALE GENOMIC DNA]</scope>
    <source>
        <strain evidence="7 8">RP1T</strain>
    </source>
</reference>
<protein>
    <submittedName>
        <fullName evidence="7">Colicin V synthesis protein</fullName>
    </submittedName>
</protein>
<feature type="compositionally biased region" description="Low complexity" evidence="5">
    <location>
        <begin position="190"/>
        <end position="203"/>
    </location>
</feature>
<dbReference type="GO" id="GO:0016020">
    <property type="term" value="C:membrane"/>
    <property type="evidence" value="ECO:0007669"/>
    <property type="project" value="UniProtKB-SubCell"/>
</dbReference>
<dbReference type="Proteomes" id="UP000237682">
    <property type="component" value="Unassembled WGS sequence"/>
</dbReference>
<comment type="subcellular location">
    <subcellularLocation>
        <location evidence="1">Membrane</location>
        <topology evidence="1">Multi-pass membrane protein</topology>
    </subcellularLocation>
</comment>
<feature type="transmembrane region" description="Helical" evidence="6">
    <location>
        <begin position="30"/>
        <end position="51"/>
    </location>
</feature>
<dbReference type="RefSeq" id="WP_105863105.1">
    <property type="nucleotide sequence ID" value="NZ_PUEJ01000005.1"/>
</dbReference>
<dbReference type="AlphaFoldDB" id="A0A2S9QC10"/>
<sequence length="212" mass="22569">MPVTLLDLIVIGVMLISALLAMVRGFTREVLAIAAWAAAAVATLLLFSRVLPLVTPYIKNDTLARITTGAGIFLLVLLIASFITIRISDMILDSRIGAIDRTFGFLFGAARGLLLAIVAFIFFSYLVPPKSEPAWVQDAKSRQLLVSGRDWILTLLPSDPENVILKQLRANEVIGPGADTNTNTQEPDPDAAGAPTAPQTQPATPAPAAPAQ</sequence>
<keyword evidence="4 6" id="KW-0472">Membrane</keyword>
<keyword evidence="2 6" id="KW-0812">Transmembrane</keyword>
<evidence type="ECO:0000313" key="7">
    <source>
        <dbReference type="EMBL" id="PRH86881.1"/>
    </source>
</evidence>
<gene>
    <name evidence="7" type="ORF">C5L14_16470</name>
</gene>
<dbReference type="InterPro" id="IPR003825">
    <property type="entry name" value="Colicin-V_CvpA"/>
</dbReference>
<evidence type="ECO:0000256" key="3">
    <source>
        <dbReference type="ARBA" id="ARBA00022989"/>
    </source>
</evidence>
<keyword evidence="3 6" id="KW-1133">Transmembrane helix</keyword>
<evidence type="ECO:0000256" key="1">
    <source>
        <dbReference type="ARBA" id="ARBA00004141"/>
    </source>
</evidence>
<evidence type="ECO:0000256" key="6">
    <source>
        <dbReference type="SAM" id="Phobius"/>
    </source>
</evidence>
<name>A0A2S9QC10_9HYPH</name>
<dbReference type="GO" id="GO:0009403">
    <property type="term" value="P:toxin biosynthetic process"/>
    <property type="evidence" value="ECO:0007669"/>
    <property type="project" value="InterPro"/>
</dbReference>
<proteinExistence type="predicted"/>
<organism evidence="7 8">
    <name type="scientific">Labrys okinawensis</name>
    <dbReference type="NCBI Taxonomy" id="346911"/>
    <lineage>
        <taxon>Bacteria</taxon>
        <taxon>Pseudomonadati</taxon>
        <taxon>Pseudomonadota</taxon>
        <taxon>Alphaproteobacteria</taxon>
        <taxon>Hyphomicrobiales</taxon>
        <taxon>Xanthobacteraceae</taxon>
        <taxon>Labrys</taxon>
    </lineage>
</organism>
<evidence type="ECO:0000256" key="5">
    <source>
        <dbReference type="SAM" id="MobiDB-lite"/>
    </source>
</evidence>
<feature type="transmembrane region" description="Helical" evidence="6">
    <location>
        <begin position="6"/>
        <end position="23"/>
    </location>
</feature>
<evidence type="ECO:0000313" key="8">
    <source>
        <dbReference type="Proteomes" id="UP000237682"/>
    </source>
</evidence>
<dbReference type="PANTHER" id="PTHR36926">
    <property type="entry name" value="COLICIN V PRODUCTION PROTEIN"/>
    <property type="match status" value="1"/>
</dbReference>
<comment type="caution">
    <text evidence="7">The sequence shown here is derived from an EMBL/GenBank/DDBJ whole genome shotgun (WGS) entry which is preliminary data.</text>
</comment>
<evidence type="ECO:0000256" key="4">
    <source>
        <dbReference type="ARBA" id="ARBA00023136"/>
    </source>
</evidence>
<dbReference type="InterPro" id="IPR052719">
    <property type="entry name" value="CvpA-like"/>
</dbReference>